<dbReference type="Gene3D" id="3.40.50.12780">
    <property type="entry name" value="N-terminal domain of ligase-like"/>
    <property type="match status" value="1"/>
</dbReference>
<sequence length="472" mass="52520">MSDLYSRLLEEPTALIGACYDDAFHFTAEQIENIQLSGARKRFAEMRKKIPVLDRLATEQGIGEIASIADVAPLLFAHTVYKSYPMSYLERSQFNKLTRWLNGLTTQDLSEVDASGVTLIDEWMDLLDAQTELRVFHTSGTTGKLSFLPRTDREWRQNIELSASRIRDWRGPGSGPDMMKNRRPLIAPTYRKGASAAARGSGYQVEMYAGGEENALFMYPDSRFSADVASLSGRLAAAEAQGELGSLQISPALMAKREELVRVERERPEQLRKFFAEAIRRFGGKDVYIGAVWTILYDTAAVGLSHGARQVFGPASVLHTGGGKKGKNMPDNWREQLVEFLGFNNFYEFYGCSEQMGFCMRCEEGHYHVPPTTIPFLLDPSNGRPLPRKDGLTGRFASLDLLPSTYWAGLVTGDEITMHGLETPCKCGRTGAYLLPDIRRYSEKEGGDDKVICAGAPAAHDHALDFLNELSE</sequence>
<reference evidence="1 2" key="1">
    <citation type="submission" date="2019-03" db="EMBL/GenBank/DDBJ databases">
        <title>Comparative insights into the high quality Complete genome sequence of highly metal resistant Cupriavidus metallidurans strain BS1 isolated from a gold-copper mine.</title>
        <authorList>
            <person name="Mazhar H.S."/>
            <person name="Rensing C."/>
        </authorList>
    </citation>
    <scope>NUCLEOTIDE SEQUENCE [LARGE SCALE GENOMIC DNA]</scope>
    <source>
        <strain evidence="1 2">BS1</strain>
    </source>
</reference>
<organism evidence="1 2">
    <name type="scientific">Cupriavidus metallidurans</name>
    <dbReference type="NCBI Taxonomy" id="119219"/>
    <lineage>
        <taxon>Bacteria</taxon>
        <taxon>Pseudomonadati</taxon>
        <taxon>Pseudomonadota</taxon>
        <taxon>Betaproteobacteria</taxon>
        <taxon>Burkholderiales</taxon>
        <taxon>Burkholderiaceae</taxon>
        <taxon>Cupriavidus</taxon>
    </lineage>
</organism>
<dbReference type="SUPFAM" id="SSF56801">
    <property type="entry name" value="Acetyl-CoA synthetase-like"/>
    <property type="match status" value="1"/>
</dbReference>
<evidence type="ECO:0000313" key="1">
    <source>
        <dbReference type="EMBL" id="QBP11834.1"/>
    </source>
</evidence>
<dbReference type="Proteomes" id="UP000253772">
    <property type="component" value="Chromosome c2"/>
</dbReference>
<proteinExistence type="predicted"/>
<accession>A0A482IY15</accession>
<gene>
    <name evidence="1" type="ORF">DDF84_018660</name>
</gene>
<dbReference type="AlphaFoldDB" id="A0A482IY15"/>
<evidence type="ECO:0000313" key="2">
    <source>
        <dbReference type="Proteomes" id="UP000253772"/>
    </source>
</evidence>
<evidence type="ECO:0008006" key="3">
    <source>
        <dbReference type="Google" id="ProtNLM"/>
    </source>
</evidence>
<dbReference type="InterPro" id="IPR042099">
    <property type="entry name" value="ANL_N_sf"/>
</dbReference>
<name>A0A482IY15_9BURK</name>
<protein>
    <recommendedName>
        <fullName evidence="3">Acyl-protein synthetase LuxE domain-containing protein</fullName>
    </recommendedName>
</protein>
<dbReference type="OrthoDB" id="3597198at2"/>
<dbReference type="RefSeq" id="WP_017511311.1">
    <property type="nucleotide sequence ID" value="NZ_CP037901.1"/>
</dbReference>
<dbReference type="EMBL" id="CP037901">
    <property type="protein sequence ID" value="QBP11834.1"/>
    <property type="molecule type" value="Genomic_DNA"/>
</dbReference>